<keyword evidence="1" id="KW-0547">Nucleotide-binding</keyword>
<dbReference type="InterPro" id="IPR003837">
    <property type="entry name" value="GatC"/>
</dbReference>
<keyword evidence="1" id="KW-0648">Protein biosynthesis</keyword>
<dbReference type="OrthoDB" id="5394539at2759"/>
<sequence>MQRDFQDVYFQVDPVSSKLLPTFSQELLSHLESLSLVRFDNEQAVVHLQAAVKTAMALQEVDTTDVEPMYTVWEDQQCPLRDDIPEEPLTLKEVLSNANPTQDNYFVSPPGNVPLEEAAPLDQTLISQWDKLGVEVAPAPKKLKHDADNG</sequence>
<accession>A0A3P7JYY9</accession>
<dbReference type="PANTHER" id="PTHR15004">
    <property type="entry name" value="GLUTAMYL-TRNA(GLN) AMIDOTRANSFERASE SUBUNIT C, MITOCHONDRIAL"/>
    <property type="match status" value="1"/>
</dbReference>
<dbReference type="GO" id="GO:0032543">
    <property type="term" value="P:mitochondrial translation"/>
    <property type="evidence" value="ECO:0007669"/>
    <property type="project" value="UniProtKB-UniRule"/>
</dbReference>
<comment type="similarity">
    <text evidence="1">Belongs to the GatC family.</text>
</comment>
<dbReference type="GO" id="GO:0005739">
    <property type="term" value="C:mitochondrion"/>
    <property type="evidence" value="ECO:0007669"/>
    <property type="project" value="UniProtKB-SubCell"/>
</dbReference>
<comment type="function">
    <text evidence="1">Allows the formation of correctly charged Gln-tRNA(Gln) through the transamidation of misacylated Glu-tRNA(Gln) in the mitochondria. The reaction takes place in the presence of glutamine and ATP through an activated gamma-phospho-Glu-tRNA(Gln).</text>
</comment>
<dbReference type="GO" id="GO:0005524">
    <property type="term" value="F:ATP binding"/>
    <property type="evidence" value="ECO:0007669"/>
    <property type="project" value="UniProtKB-KW"/>
</dbReference>
<protein>
    <recommendedName>
        <fullName evidence="1">Glutamyl-tRNA(Gln) amidotransferase subunit C, mitochondrial</fullName>
        <shortName evidence="1">Glu-AdT subunit C</shortName>
        <ecNumber evidence="1">6.3.5.-</ecNumber>
    </recommendedName>
</protein>
<dbReference type="GO" id="GO:0070681">
    <property type="term" value="P:glutaminyl-tRNAGln biosynthesis via transamidation"/>
    <property type="evidence" value="ECO:0007669"/>
    <property type="project" value="UniProtKB-UniRule"/>
</dbReference>
<dbReference type="EC" id="6.3.5.-" evidence="1"/>
<comment type="subunit">
    <text evidence="1">Subunit of the heterotrimeric GatCAB amidotransferase (AdT) complex, composed of A, B and C subunits.</text>
</comment>
<dbReference type="GO" id="GO:0006450">
    <property type="term" value="P:regulation of translational fidelity"/>
    <property type="evidence" value="ECO:0007669"/>
    <property type="project" value="InterPro"/>
</dbReference>
<comment type="subcellular location">
    <subcellularLocation>
        <location evidence="1">Mitochondrion</location>
    </subcellularLocation>
</comment>
<gene>
    <name evidence="2" type="ORF">SVUK_LOCUS19192</name>
</gene>
<dbReference type="Pfam" id="PF02686">
    <property type="entry name" value="GatC"/>
    <property type="match status" value="1"/>
</dbReference>
<dbReference type="EMBL" id="UYYB01128269">
    <property type="protein sequence ID" value="VDM84194.1"/>
    <property type="molecule type" value="Genomic_DNA"/>
</dbReference>
<proteinExistence type="inferred from homology"/>
<organism evidence="2 3">
    <name type="scientific">Strongylus vulgaris</name>
    <name type="common">Blood worm</name>
    <dbReference type="NCBI Taxonomy" id="40348"/>
    <lineage>
        <taxon>Eukaryota</taxon>
        <taxon>Metazoa</taxon>
        <taxon>Ecdysozoa</taxon>
        <taxon>Nematoda</taxon>
        <taxon>Chromadorea</taxon>
        <taxon>Rhabditida</taxon>
        <taxon>Rhabditina</taxon>
        <taxon>Rhabditomorpha</taxon>
        <taxon>Strongyloidea</taxon>
        <taxon>Strongylidae</taxon>
        <taxon>Strongylus</taxon>
    </lineage>
</organism>
<comment type="catalytic activity">
    <reaction evidence="1">
        <text>L-glutamyl-tRNA(Gln) + L-glutamine + ATP + H2O = L-glutaminyl-tRNA(Gln) + L-glutamate + ADP + phosphate + H(+)</text>
        <dbReference type="Rhea" id="RHEA:17521"/>
        <dbReference type="Rhea" id="RHEA-COMP:9681"/>
        <dbReference type="Rhea" id="RHEA-COMP:9684"/>
        <dbReference type="ChEBI" id="CHEBI:15377"/>
        <dbReference type="ChEBI" id="CHEBI:15378"/>
        <dbReference type="ChEBI" id="CHEBI:29985"/>
        <dbReference type="ChEBI" id="CHEBI:30616"/>
        <dbReference type="ChEBI" id="CHEBI:43474"/>
        <dbReference type="ChEBI" id="CHEBI:58359"/>
        <dbReference type="ChEBI" id="CHEBI:78520"/>
        <dbReference type="ChEBI" id="CHEBI:78521"/>
        <dbReference type="ChEBI" id="CHEBI:456216"/>
    </reaction>
</comment>
<keyword evidence="3" id="KW-1185">Reference proteome</keyword>
<dbReference type="SUPFAM" id="SSF141000">
    <property type="entry name" value="Glu-tRNAGln amidotransferase C subunit"/>
    <property type="match status" value="1"/>
</dbReference>
<dbReference type="InterPro" id="IPR036113">
    <property type="entry name" value="Asp/Glu-ADT_sf_sub_c"/>
</dbReference>
<name>A0A3P7JYY9_STRVU</name>
<dbReference type="AlphaFoldDB" id="A0A3P7JYY9"/>
<keyword evidence="1" id="KW-0496">Mitochondrion</keyword>
<dbReference type="PANTHER" id="PTHR15004:SF0">
    <property type="entry name" value="GLUTAMYL-TRNA(GLN) AMIDOTRANSFERASE SUBUNIT C, MITOCHONDRIAL"/>
    <property type="match status" value="1"/>
</dbReference>
<dbReference type="GO" id="GO:0050567">
    <property type="term" value="F:glutaminyl-tRNA synthase (glutamine-hydrolyzing) activity"/>
    <property type="evidence" value="ECO:0007669"/>
    <property type="project" value="UniProtKB-UniRule"/>
</dbReference>
<evidence type="ECO:0000256" key="1">
    <source>
        <dbReference type="HAMAP-Rule" id="MF_03149"/>
    </source>
</evidence>
<dbReference type="GO" id="GO:0030956">
    <property type="term" value="C:glutamyl-tRNA(Gln) amidotransferase complex"/>
    <property type="evidence" value="ECO:0007669"/>
    <property type="project" value="UniProtKB-UniRule"/>
</dbReference>
<evidence type="ECO:0000313" key="2">
    <source>
        <dbReference type="EMBL" id="VDM84194.1"/>
    </source>
</evidence>
<keyword evidence="1" id="KW-0067">ATP-binding</keyword>
<reference evidence="2 3" key="1">
    <citation type="submission" date="2018-11" db="EMBL/GenBank/DDBJ databases">
        <authorList>
            <consortium name="Pathogen Informatics"/>
        </authorList>
    </citation>
    <scope>NUCLEOTIDE SEQUENCE [LARGE SCALE GENOMIC DNA]</scope>
</reference>
<dbReference type="NCBIfam" id="TIGR00135">
    <property type="entry name" value="gatC"/>
    <property type="match status" value="1"/>
</dbReference>
<keyword evidence="1" id="KW-0436">Ligase</keyword>
<dbReference type="HAMAP" id="MF_00122">
    <property type="entry name" value="GatC"/>
    <property type="match status" value="1"/>
</dbReference>
<evidence type="ECO:0000313" key="3">
    <source>
        <dbReference type="Proteomes" id="UP000270094"/>
    </source>
</evidence>
<dbReference type="Proteomes" id="UP000270094">
    <property type="component" value="Unassembled WGS sequence"/>
</dbReference>